<sequence length="415" mass="46910">MSMHRFLDFPLEIWIDILRSAADVPDPLVYPQLVHKWDSSTVLSQYAAQRYRDSLSTKRHLVGVCRQWYRCVVPYLYEHISVKNREQMHSIVQAAAGLPTIRDQEDERTLGSFIRRLDLLLPGLEWEDGRFAGTTASYSNAPLLCSLAPNLLTIITTSDGDCNSFPLSDVISSKLEYLYWINTFSMPIPEWVDFMDKHSSSHLHGPPFFRGPRLARSKVQSRLGRLEGEELASFGGDGVPPPASDHHLRNRVPDRLIPWPQEILAAHGANLKSIHFQIRPSYLNHTLEERLDKVKVHCPDIKELMITLVNLEGEGAGTPGGIAMPQITNFCLQHASEIPMGPKDFCEDAIAWIKIFPSLREIRIFEESNVQDILEGPKDVFFGFLENCASLGIAVKDSQGCIIDRDRWIGALDVQ</sequence>
<dbReference type="OrthoDB" id="3232644at2759"/>
<reference evidence="1 2" key="1">
    <citation type="submission" date="2020-07" db="EMBL/GenBank/DDBJ databases">
        <title>Comparative genomics of pyrophilous fungi reveals a link between fire events and developmental genes.</title>
        <authorList>
            <consortium name="DOE Joint Genome Institute"/>
            <person name="Steindorff A.S."/>
            <person name="Carver A."/>
            <person name="Calhoun S."/>
            <person name="Stillman K."/>
            <person name="Liu H."/>
            <person name="Lipzen A."/>
            <person name="Pangilinan J."/>
            <person name="Labutti K."/>
            <person name="Bruns T.D."/>
            <person name="Grigoriev I.V."/>
        </authorList>
    </citation>
    <scope>NUCLEOTIDE SEQUENCE [LARGE SCALE GENOMIC DNA]</scope>
    <source>
        <strain evidence="1 2">CBS 144469</strain>
    </source>
</reference>
<comment type="caution">
    <text evidence="1">The sequence shown here is derived from an EMBL/GenBank/DDBJ whole genome shotgun (WGS) entry which is preliminary data.</text>
</comment>
<gene>
    <name evidence="1" type="ORF">DFP72DRAFT_1058662</name>
</gene>
<dbReference type="EMBL" id="JACGCI010000003">
    <property type="protein sequence ID" value="KAF6764849.1"/>
    <property type="molecule type" value="Genomic_DNA"/>
</dbReference>
<protein>
    <submittedName>
        <fullName evidence="1">Uncharacterized protein</fullName>
    </submittedName>
</protein>
<dbReference type="Proteomes" id="UP000521943">
    <property type="component" value="Unassembled WGS sequence"/>
</dbReference>
<organism evidence="1 2">
    <name type="scientific">Ephemerocybe angulata</name>
    <dbReference type="NCBI Taxonomy" id="980116"/>
    <lineage>
        <taxon>Eukaryota</taxon>
        <taxon>Fungi</taxon>
        <taxon>Dikarya</taxon>
        <taxon>Basidiomycota</taxon>
        <taxon>Agaricomycotina</taxon>
        <taxon>Agaricomycetes</taxon>
        <taxon>Agaricomycetidae</taxon>
        <taxon>Agaricales</taxon>
        <taxon>Agaricineae</taxon>
        <taxon>Psathyrellaceae</taxon>
        <taxon>Ephemerocybe</taxon>
    </lineage>
</organism>
<evidence type="ECO:0000313" key="2">
    <source>
        <dbReference type="Proteomes" id="UP000521943"/>
    </source>
</evidence>
<keyword evidence="2" id="KW-1185">Reference proteome</keyword>
<name>A0A8H6II23_9AGAR</name>
<evidence type="ECO:0000313" key="1">
    <source>
        <dbReference type="EMBL" id="KAF6764849.1"/>
    </source>
</evidence>
<accession>A0A8H6II23</accession>
<proteinExistence type="predicted"/>
<dbReference type="AlphaFoldDB" id="A0A8H6II23"/>